<keyword evidence="2" id="KW-0479">Metal-binding</keyword>
<comment type="caution">
    <text evidence="9">The sequence shown here is derived from an EMBL/GenBank/DDBJ whole genome shotgun (WGS) entry which is preliminary data.</text>
</comment>
<dbReference type="RefSeq" id="WP_119765569.1">
    <property type="nucleotide sequence ID" value="NZ_QYUM01000004.1"/>
</dbReference>
<keyword evidence="1" id="KW-0004">4Fe-4S</keyword>
<evidence type="ECO:0000256" key="5">
    <source>
        <dbReference type="ARBA" id="ARBA00023004"/>
    </source>
</evidence>
<dbReference type="PANTHER" id="PTHR33693:SF1">
    <property type="entry name" value="TYPE-4 URACIL-DNA GLYCOSYLASE"/>
    <property type="match status" value="1"/>
</dbReference>
<dbReference type="Pfam" id="PF03167">
    <property type="entry name" value="UDG"/>
    <property type="match status" value="1"/>
</dbReference>
<evidence type="ECO:0000259" key="8">
    <source>
        <dbReference type="Pfam" id="PF03167"/>
    </source>
</evidence>
<reference evidence="9 10" key="1">
    <citation type="submission" date="2018-09" db="EMBL/GenBank/DDBJ databases">
        <authorList>
            <person name="Zhu H."/>
        </authorList>
    </citation>
    <scope>NUCLEOTIDE SEQUENCE [LARGE SCALE GENOMIC DNA]</scope>
    <source>
        <strain evidence="9 10">K2R01-6</strain>
    </source>
</reference>
<dbReference type="OrthoDB" id="5290748at2"/>
<dbReference type="GO" id="GO:0097506">
    <property type="term" value="F:deaminated base DNA N-glycosylase activity"/>
    <property type="evidence" value="ECO:0007669"/>
    <property type="project" value="UniProtKB-ARBA"/>
</dbReference>
<dbReference type="PANTHER" id="PTHR33693">
    <property type="entry name" value="TYPE-5 URACIL-DNA GLYCOSYLASE"/>
    <property type="match status" value="1"/>
</dbReference>
<dbReference type="Proteomes" id="UP000286100">
    <property type="component" value="Unassembled WGS sequence"/>
</dbReference>
<name>A0A418W808_9SPHN</name>
<dbReference type="SUPFAM" id="SSF52141">
    <property type="entry name" value="Uracil-DNA glycosylase-like"/>
    <property type="match status" value="1"/>
</dbReference>
<evidence type="ECO:0000256" key="7">
    <source>
        <dbReference type="ARBA" id="ARBA00023204"/>
    </source>
</evidence>
<proteinExistence type="predicted"/>
<feature type="domain" description="Uracil-DNA glycosylase-like" evidence="8">
    <location>
        <begin position="81"/>
        <end position="226"/>
    </location>
</feature>
<dbReference type="GO" id="GO:0046872">
    <property type="term" value="F:metal ion binding"/>
    <property type="evidence" value="ECO:0007669"/>
    <property type="project" value="UniProtKB-KW"/>
</dbReference>
<dbReference type="GO" id="GO:0051539">
    <property type="term" value="F:4 iron, 4 sulfur cluster binding"/>
    <property type="evidence" value="ECO:0007669"/>
    <property type="project" value="UniProtKB-KW"/>
</dbReference>
<evidence type="ECO:0000256" key="6">
    <source>
        <dbReference type="ARBA" id="ARBA00023014"/>
    </source>
</evidence>
<evidence type="ECO:0000313" key="9">
    <source>
        <dbReference type="EMBL" id="RJF86141.1"/>
    </source>
</evidence>
<protein>
    <submittedName>
        <fullName evidence="9">Uracil-DNA glycosylase</fullName>
    </submittedName>
</protein>
<keyword evidence="4" id="KW-0378">Hydrolase</keyword>
<dbReference type="GO" id="GO:0006281">
    <property type="term" value="P:DNA repair"/>
    <property type="evidence" value="ECO:0007669"/>
    <property type="project" value="UniProtKB-KW"/>
</dbReference>
<keyword evidence="3" id="KW-0227">DNA damage</keyword>
<evidence type="ECO:0000256" key="3">
    <source>
        <dbReference type="ARBA" id="ARBA00022763"/>
    </source>
</evidence>
<keyword evidence="7" id="KW-0234">DNA repair</keyword>
<dbReference type="InterPro" id="IPR051536">
    <property type="entry name" value="UDG_Type-4/5"/>
</dbReference>
<dbReference type="Gene3D" id="3.40.470.10">
    <property type="entry name" value="Uracil-DNA glycosylase-like domain"/>
    <property type="match status" value="1"/>
</dbReference>
<sequence>MDALSAQSLLGWWQDAGVDMFVDEAPRNWLAEPRAPAVASAEIPQSAPAPVTPRTMPAFRAWLEEAEALPDGSPKGRRIFPSGDVSSALMVLVDMPEPGDSDAGALLSDDAGRLFDRMLAAIGRSRDSIWLASLTLTRPAGGGIDAQCAEAIGAFAKHHVALVRPRRLLLMGQAASRAVLGMDLVAARGSLHAVNHDGVNMEAVATFAPRFLLRNPQRKADSWRDLRLLIEGIE</sequence>
<dbReference type="AlphaFoldDB" id="A0A418W808"/>
<keyword evidence="5" id="KW-0408">Iron</keyword>
<dbReference type="InterPro" id="IPR005122">
    <property type="entry name" value="Uracil-DNA_glycosylase-like"/>
</dbReference>
<organism evidence="9 10">
    <name type="scientific">Sphingomonas cavernae</name>
    <dbReference type="NCBI Taxonomy" id="2320861"/>
    <lineage>
        <taxon>Bacteria</taxon>
        <taxon>Pseudomonadati</taxon>
        <taxon>Pseudomonadota</taxon>
        <taxon>Alphaproteobacteria</taxon>
        <taxon>Sphingomonadales</taxon>
        <taxon>Sphingomonadaceae</taxon>
        <taxon>Sphingomonas</taxon>
    </lineage>
</organism>
<dbReference type="EMBL" id="QYUM01000004">
    <property type="protein sequence ID" value="RJF86141.1"/>
    <property type="molecule type" value="Genomic_DNA"/>
</dbReference>
<dbReference type="InterPro" id="IPR036895">
    <property type="entry name" value="Uracil-DNA_glycosylase-like_sf"/>
</dbReference>
<keyword evidence="6" id="KW-0411">Iron-sulfur</keyword>
<evidence type="ECO:0000256" key="4">
    <source>
        <dbReference type="ARBA" id="ARBA00022801"/>
    </source>
</evidence>
<evidence type="ECO:0000256" key="2">
    <source>
        <dbReference type="ARBA" id="ARBA00022723"/>
    </source>
</evidence>
<gene>
    <name evidence="9" type="ORF">D3876_16445</name>
</gene>
<evidence type="ECO:0000256" key="1">
    <source>
        <dbReference type="ARBA" id="ARBA00022485"/>
    </source>
</evidence>
<keyword evidence="10" id="KW-1185">Reference proteome</keyword>
<accession>A0A418W808</accession>
<evidence type="ECO:0000313" key="10">
    <source>
        <dbReference type="Proteomes" id="UP000286100"/>
    </source>
</evidence>